<dbReference type="Pfam" id="PF08281">
    <property type="entry name" value="Sigma70_r4_2"/>
    <property type="match status" value="1"/>
</dbReference>
<dbReference type="EMBL" id="JACIER010000014">
    <property type="protein sequence ID" value="MBB4045344.1"/>
    <property type="molecule type" value="Genomic_DNA"/>
</dbReference>
<dbReference type="InterPro" id="IPR036388">
    <property type="entry name" value="WH-like_DNA-bd_sf"/>
</dbReference>
<feature type="domain" description="RNA polymerase sigma-70 region 2" evidence="5">
    <location>
        <begin position="22"/>
        <end position="86"/>
    </location>
</feature>
<sequence>MRITEKNETTTDRGQEEIFERLFKENYTRLYYYALGFIPDPETCKDIVSESFRLLWERFDSIKQETVLSYMFTHVHNLCIDHMRHQEVKNSYAASYLKITSEMSSNDWNEEEEKMDRILKIIDTLPPQTRFVLEQCYLDKKKYKEVAEVMGLTESGVRKHIMKGLSAIRDDFSVKYKKKQ</sequence>
<keyword evidence="2" id="KW-0805">Transcription regulation</keyword>
<dbReference type="NCBIfam" id="TIGR02937">
    <property type="entry name" value="sigma70-ECF"/>
    <property type="match status" value="1"/>
</dbReference>
<dbReference type="AlphaFoldDB" id="A0A840D795"/>
<dbReference type="Gene3D" id="1.10.1740.10">
    <property type="match status" value="1"/>
</dbReference>
<dbReference type="NCBIfam" id="TIGR02985">
    <property type="entry name" value="Sig70_bacteroi1"/>
    <property type="match status" value="1"/>
</dbReference>
<keyword evidence="3" id="KW-0731">Sigma factor</keyword>
<dbReference type="CDD" id="cd06171">
    <property type="entry name" value="Sigma70_r4"/>
    <property type="match status" value="1"/>
</dbReference>
<proteinExistence type="inferred from homology"/>
<dbReference type="InterPro" id="IPR013324">
    <property type="entry name" value="RNA_pol_sigma_r3/r4-like"/>
</dbReference>
<dbReference type="SUPFAM" id="SSF88946">
    <property type="entry name" value="Sigma2 domain of RNA polymerase sigma factors"/>
    <property type="match status" value="1"/>
</dbReference>
<dbReference type="Gene3D" id="1.10.10.10">
    <property type="entry name" value="Winged helix-like DNA-binding domain superfamily/Winged helix DNA-binding domain"/>
    <property type="match status" value="1"/>
</dbReference>
<evidence type="ECO:0000256" key="4">
    <source>
        <dbReference type="ARBA" id="ARBA00023163"/>
    </source>
</evidence>
<dbReference type="InterPro" id="IPR013249">
    <property type="entry name" value="RNA_pol_sigma70_r4_t2"/>
</dbReference>
<dbReference type="InterPro" id="IPR014284">
    <property type="entry name" value="RNA_pol_sigma-70_dom"/>
</dbReference>
<feature type="domain" description="RNA polymerase sigma factor 70 region 4 type 2" evidence="6">
    <location>
        <begin position="116"/>
        <end position="167"/>
    </location>
</feature>
<dbReference type="GO" id="GO:0016987">
    <property type="term" value="F:sigma factor activity"/>
    <property type="evidence" value="ECO:0007669"/>
    <property type="project" value="UniProtKB-KW"/>
</dbReference>
<dbReference type="PANTHER" id="PTHR43133">
    <property type="entry name" value="RNA POLYMERASE ECF-TYPE SIGMA FACTO"/>
    <property type="match status" value="1"/>
</dbReference>
<dbReference type="InterPro" id="IPR007627">
    <property type="entry name" value="RNA_pol_sigma70_r2"/>
</dbReference>
<dbReference type="SUPFAM" id="SSF88659">
    <property type="entry name" value="Sigma3 and sigma4 domains of RNA polymerase sigma factors"/>
    <property type="match status" value="1"/>
</dbReference>
<evidence type="ECO:0000256" key="2">
    <source>
        <dbReference type="ARBA" id="ARBA00023015"/>
    </source>
</evidence>
<dbReference type="GO" id="GO:0003677">
    <property type="term" value="F:DNA binding"/>
    <property type="evidence" value="ECO:0007669"/>
    <property type="project" value="InterPro"/>
</dbReference>
<dbReference type="Proteomes" id="UP000560658">
    <property type="component" value="Unassembled WGS sequence"/>
</dbReference>
<reference evidence="7" key="1">
    <citation type="submission" date="2020-08" db="EMBL/GenBank/DDBJ databases">
        <title>Genomic Encyclopedia of Type Strains, Phase IV (KMG-IV): sequencing the most valuable type-strain genomes for metagenomic binning, comparative biology and taxonomic classification.</title>
        <authorList>
            <person name="Goeker M."/>
        </authorList>
    </citation>
    <scope>NUCLEOTIDE SEQUENCE [LARGE SCALE GENOMIC DNA]</scope>
    <source>
        <strain evidence="7">DSM 105720</strain>
    </source>
</reference>
<evidence type="ECO:0000313" key="7">
    <source>
        <dbReference type="EMBL" id="MBB4045344.1"/>
    </source>
</evidence>
<evidence type="ECO:0000256" key="3">
    <source>
        <dbReference type="ARBA" id="ARBA00023082"/>
    </source>
</evidence>
<dbReference type="PANTHER" id="PTHR43133:SF46">
    <property type="entry name" value="RNA POLYMERASE SIGMA-70 FACTOR ECF SUBFAMILY"/>
    <property type="match status" value="1"/>
</dbReference>
<dbReference type="RefSeq" id="WP_044162624.1">
    <property type="nucleotide sequence ID" value="NZ_JACIER010000014.1"/>
</dbReference>
<protein>
    <submittedName>
        <fullName evidence="7">RNA polymerase sigma-70 factor (ECF subfamily)</fullName>
    </submittedName>
</protein>
<evidence type="ECO:0000259" key="6">
    <source>
        <dbReference type="Pfam" id="PF08281"/>
    </source>
</evidence>
<name>A0A840D795_9BACE</name>
<dbReference type="InterPro" id="IPR013325">
    <property type="entry name" value="RNA_pol_sigma_r2"/>
</dbReference>
<keyword evidence="4" id="KW-0804">Transcription</keyword>
<evidence type="ECO:0000256" key="1">
    <source>
        <dbReference type="ARBA" id="ARBA00010641"/>
    </source>
</evidence>
<comment type="similarity">
    <text evidence="1">Belongs to the sigma-70 factor family. ECF subfamily.</text>
</comment>
<evidence type="ECO:0000313" key="8">
    <source>
        <dbReference type="Proteomes" id="UP000560658"/>
    </source>
</evidence>
<comment type="caution">
    <text evidence="7">The sequence shown here is derived from an EMBL/GenBank/DDBJ whole genome shotgun (WGS) entry which is preliminary data.</text>
</comment>
<dbReference type="GO" id="GO:0006352">
    <property type="term" value="P:DNA-templated transcription initiation"/>
    <property type="evidence" value="ECO:0007669"/>
    <property type="project" value="InterPro"/>
</dbReference>
<organism evidence="7 8">
    <name type="scientific">Bacteroides reticulotermitis</name>
    <dbReference type="NCBI Taxonomy" id="1133319"/>
    <lineage>
        <taxon>Bacteria</taxon>
        <taxon>Pseudomonadati</taxon>
        <taxon>Bacteroidota</taxon>
        <taxon>Bacteroidia</taxon>
        <taxon>Bacteroidales</taxon>
        <taxon>Bacteroidaceae</taxon>
        <taxon>Bacteroides</taxon>
    </lineage>
</organism>
<keyword evidence="8" id="KW-1185">Reference proteome</keyword>
<accession>A0A840D795</accession>
<dbReference type="InterPro" id="IPR039425">
    <property type="entry name" value="RNA_pol_sigma-70-like"/>
</dbReference>
<dbReference type="InterPro" id="IPR014327">
    <property type="entry name" value="RNA_pol_sigma70_bacteroid"/>
</dbReference>
<evidence type="ECO:0000259" key="5">
    <source>
        <dbReference type="Pfam" id="PF04542"/>
    </source>
</evidence>
<dbReference type="Pfam" id="PF04542">
    <property type="entry name" value="Sigma70_r2"/>
    <property type="match status" value="1"/>
</dbReference>
<gene>
    <name evidence="7" type="ORF">GGR06_003156</name>
</gene>